<dbReference type="PANTHER" id="PTHR35176:SF11">
    <property type="entry name" value="PYRIDOXAMINE 5'-PHOSPHATE OXIDASE FAMILY PROTEIN"/>
    <property type="match status" value="1"/>
</dbReference>
<name>A0A138AQE7_9ACTN</name>
<evidence type="ECO:0000313" key="3">
    <source>
        <dbReference type="EMBL" id="KXO94060.1"/>
    </source>
</evidence>
<dbReference type="InterPro" id="IPR012349">
    <property type="entry name" value="Split_barrel_FMN-bd"/>
</dbReference>
<sequence>MPVDGDRFGFWTSSTSGKAKRLKNNPAVEITPCNQRGAVSAGAVTTAGTAELVTSGPEFDAVQAAVKAKYGFQVPMSKFFNTIGAKFKGRDQPYGDTVVVITPQR</sequence>
<dbReference type="GO" id="GO:0016627">
    <property type="term" value="F:oxidoreductase activity, acting on the CH-CH group of donors"/>
    <property type="evidence" value="ECO:0007669"/>
    <property type="project" value="TreeGrafter"/>
</dbReference>
<evidence type="ECO:0000313" key="5">
    <source>
        <dbReference type="Proteomes" id="UP000070258"/>
    </source>
</evidence>
<dbReference type="AlphaFoldDB" id="A0A138AQE7"/>
<dbReference type="Proteomes" id="UP000070258">
    <property type="component" value="Unassembled WGS sequence"/>
</dbReference>
<dbReference type="SUPFAM" id="SSF50475">
    <property type="entry name" value="FMN-binding split barrel"/>
    <property type="match status" value="1"/>
</dbReference>
<evidence type="ECO:0000256" key="1">
    <source>
        <dbReference type="ARBA" id="ARBA00023002"/>
    </source>
</evidence>
<feature type="domain" description="Pyridoxamine 5'-phosphate oxidase N-terminal" evidence="2">
    <location>
        <begin position="4"/>
        <end position="78"/>
    </location>
</feature>
<keyword evidence="1" id="KW-0560">Oxidoreductase</keyword>
<reference evidence="4" key="1">
    <citation type="submission" date="2016-02" db="EMBL/GenBank/DDBJ databases">
        <authorList>
            <person name="Teng J.L."/>
            <person name="Yang Y."/>
            <person name="Huang Y."/>
            <person name="Guo F."/>
            <person name="Wei W."/>
            <person name="Chen J.H."/>
            <person name="Wong S.Y."/>
            <person name="Lau S.K."/>
            <person name="Woo P.C."/>
        </authorList>
    </citation>
    <scope>NUCLEOTIDE SEQUENCE</scope>
    <source>
        <strain evidence="4">JCM 15929</strain>
    </source>
</reference>
<dbReference type="InterPro" id="IPR011576">
    <property type="entry name" value="Pyridox_Oxase_N"/>
</dbReference>
<dbReference type="InterPro" id="IPR052019">
    <property type="entry name" value="F420H2_bilvrd_red/Heme_oxyg"/>
</dbReference>
<dbReference type="Pfam" id="PF01243">
    <property type="entry name" value="PNPOx_N"/>
    <property type="match status" value="1"/>
</dbReference>
<reference evidence="5" key="2">
    <citation type="submission" date="2016-02" db="EMBL/GenBank/DDBJ databases">
        <authorList>
            <person name="Wen L."/>
            <person name="He K."/>
            <person name="Yang H."/>
        </authorList>
    </citation>
    <scope>NUCLEOTIDE SEQUENCE [LARGE SCALE GENOMIC DNA]</scope>
    <source>
        <strain evidence="5">JCM 15929</strain>
    </source>
</reference>
<protein>
    <submittedName>
        <fullName evidence="4">F420-dependent protein</fullName>
    </submittedName>
</protein>
<keyword evidence="6" id="KW-1185">Reference proteome</keyword>
<reference evidence="3 6" key="3">
    <citation type="submission" date="2016-02" db="EMBL/GenBank/DDBJ databases">
        <authorList>
            <person name="Teng J.L."/>
            <person name="Tang Y."/>
            <person name="Huang Y."/>
            <person name="Guo F."/>
            <person name="Wei W."/>
            <person name="Chen J.H."/>
            <person name="Wong S.Y."/>
            <person name="Lau S.K."/>
            <person name="Woo P.C."/>
        </authorList>
    </citation>
    <scope>NUCLEOTIDE SEQUENCE [LARGE SCALE GENOMIC DNA]</scope>
    <source>
        <strain evidence="3 6">JCM 13375</strain>
    </source>
</reference>
<dbReference type="EMBL" id="LSRE01000034">
    <property type="protein sequence ID" value="KXO94060.1"/>
    <property type="molecule type" value="Genomic_DNA"/>
</dbReference>
<organism evidence="4 5">
    <name type="scientific">Tsukamurella pseudospumae</name>
    <dbReference type="NCBI Taxonomy" id="239498"/>
    <lineage>
        <taxon>Bacteria</taxon>
        <taxon>Bacillati</taxon>
        <taxon>Actinomycetota</taxon>
        <taxon>Actinomycetes</taxon>
        <taxon>Mycobacteriales</taxon>
        <taxon>Tsukamurellaceae</taxon>
        <taxon>Tsukamurella</taxon>
    </lineage>
</organism>
<dbReference type="GO" id="GO:0005829">
    <property type="term" value="C:cytosol"/>
    <property type="evidence" value="ECO:0007669"/>
    <property type="project" value="TreeGrafter"/>
</dbReference>
<evidence type="ECO:0000259" key="2">
    <source>
        <dbReference type="Pfam" id="PF01243"/>
    </source>
</evidence>
<evidence type="ECO:0000313" key="4">
    <source>
        <dbReference type="EMBL" id="KXP12664.1"/>
    </source>
</evidence>
<dbReference type="PANTHER" id="PTHR35176">
    <property type="entry name" value="HEME OXYGENASE HI_0854-RELATED"/>
    <property type="match status" value="1"/>
</dbReference>
<dbReference type="GO" id="GO:0070967">
    <property type="term" value="F:coenzyme F420 binding"/>
    <property type="evidence" value="ECO:0007669"/>
    <property type="project" value="TreeGrafter"/>
</dbReference>
<dbReference type="STRING" id="239498.AXK60_04945"/>
<proteinExistence type="predicted"/>
<accession>A0A138AQE7</accession>
<comment type="caution">
    <text evidence="4">The sequence shown here is derived from an EMBL/GenBank/DDBJ whole genome shotgun (WGS) entry which is preliminary data.</text>
</comment>
<dbReference type="Gene3D" id="2.30.110.10">
    <property type="entry name" value="Electron Transport, Fmn-binding Protein, Chain A"/>
    <property type="match status" value="1"/>
</dbReference>
<dbReference type="EMBL" id="LSRF01000012">
    <property type="protein sequence ID" value="KXP12664.1"/>
    <property type="molecule type" value="Genomic_DNA"/>
</dbReference>
<gene>
    <name evidence="4" type="ORF">AXK60_04945</name>
    <name evidence="3" type="ORF">AXK61_05150</name>
</gene>
<dbReference type="Proteomes" id="UP000070409">
    <property type="component" value="Unassembled WGS sequence"/>
</dbReference>
<evidence type="ECO:0000313" key="6">
    <source>
        <dbReference type="Proteomes" id="UP000070409"/>
    </source>
</evidence>